<protein>
    <submittedName>
        <fullName evidence="2">(diamondback moth) hypothetical protein</fullName>
    </submittedName>
</protein>
<sequence length="70" mass="7431">MGCELSRLARPPPPPPPPPPPAAAPGAPLTPRQVYLMLASWKGIARAMEPTGVHLFIKFSCMKTPATNLS</sequence>
<evidence type="ECO:0000313" key="3">
    <source>
        <dbReference type="Proteomes" id="UP000653454"/>
    </source>
</evidence>
<organism evidence="2 3">
    <name type="scientific">Plutella xylostella</name>
    <name type="common">Diamondback moth</name>
    <name type="synonym">Plutella maculipennis</name>
    <dbReference type="NCBI Taxonomy" id="51655"/>
    <lineage>
        <taxon>Eukaryota</taxon>
        <taxon>Metazoa</taxon>
        <taxon>Ecdysozoa</taxon>
        <taxon>Arthropoda</taxon>
        <taxon>Hexapoda</taxon>
        <taxon>Insecta</taxon>
        <taxon>Pterygota</taxon>
        <taxon>Neoptera</taxon>
        <taxon>Endopterygota</taxon>
        <taxon>Lepidoptera</taxon>
        <taxon>Glossata</taxon>
        <taxon>Ditrysia</taxon>
        <taxon>Yponomeutoidea</taxon>
        <taxon>Plutellidae</taxon>
        <taxon>Plutella</taxon>
    </lineage>
</organism>
<keyword evidence="3" id="KW-1185">Reference proteome</keyword>
<accession>A0A8S4DGA9</accession>
<reference evidence="2" key="1">
    <citation type="submission" date="2020-11" db="EMBL/GenBank/DDBJ databases">
        <authorList>
            <person name="Whiteford S."/>
        </authorList>
    </citation>
    <scope>NUCLEOTIDE SEQUENCE</scope>
</reference>
<evidence type="ECO:0000256" key="1">
    <source>
        <dbReference type="SAM" id="MobiDB-lite"/>
    </source>
</evidence>
<dbReference type="Proteomes" id="UP000653454">
    <property type="component" value="Unassembled WGS sequence"/>
</dbReference>
<gene>
    <name evidence="2" type="ORF">PLXY2_LOCUS2541</name>
</gene>
<name>A0A8S4DGA9_PLUXY</name>
<feature type="region of interest" description="Disordered" evidence="1">
    <location>
        <begin position="1"/>
        <end position="27"/>
    </location>
</feature>
<proteinExistence type="predicted"/>
<feature type="compositionally biased region" description="Pro residues" evidence="1">
    <location>
        <begin position="10"/>
        <end position="23"/>
    </location>
</feature>
<evidence type="ECO:0000313" key="2">
    <source>
        <dbReference type="EMBL" id="CAG9101340.1"/>
    </source>
</evidence>
<comment type="caution">
    <text evidence="2">The sequence shown here is derived from an EMBL/GenBank/DDBJ whole genome shotgun (WGS) entry which is preliminary data.</text>
</comment>
<dbReference type="EMBL" id="CAJHNJ030000006">
    <property type="protein sequence ID" value="CAG9101340.1"/>
    <property type="molecule type" value="Genomic_DNA"/>
</dbReference>
<dbReference type="AlphaFoldDB" id="A0A8S4DGA9"/>